<sequence length="44" mass="5342">MFKVVFLILLWLFLVTVVTVVAFGYFKRQAELKHEETMYEMKNE</sequence>
<organism evidence="1 2">
    <name type="scientific">Halophage HF1</name>
    <dbReference type="NCBI Taxonomy" id="2847106"/>
    <lineage>
        <taxon>Viruses</taxon>
        <taxon>Duplodnaviria</taxon>
        <taxon>Heunggongvirae</taxon>
        <taxon>Uroviricota</taxon>
        <taxon>Caudoviricetes</taxon>
        <taxon>Thumleimavirales</taxon>
        <taxon>Hafunaviridae</taxon>
        <taxon>Haloferacalesvirus</taxon>
        <taxon>Haloferacalesvirus moolapense</taxon>
        <taxon>Haloferacalesvirus HF1</taxon>
    </lineage>
</organism>
<keyword evidence="2" id="KW-1185">Reference proteome</keyword>
<dbReference type="KEGG" id="vg:43578451"/>
<accession>A0A6B9PM83</accession>
<dbReference type="EMBL" id="AY190604">
    <property type="protein sequence ID" value="QHD55928.1"/>
    <property type="molecule type" value="Genomic_DNA"/>
</dbReference>
<dbReference type="RefSeq" id="YP_009725286.1">
    <property type="nucleotide sequence ID" value="NC_004927.2"/>
</dbReference>
<evidence type="ECO:0000313" key="1">
    <source>
        <dbReference type="EMBL" id="QHD55928.1"/>
    </source>
</evidence>
<dbReference type="Proteomes" id="UP000001309">
    <property type="component" value="Segment"/>
</dbReference>
<proteinExistence type="predicted"/>
<name>A0A6B9PM83_9CAUD</name>
<dbReference type="GeneID" id="43578451"/>
<evidence type="ECO:0000313" key="2">
    <source>
        <dbReference type="Proteomes" id="UP000001309"/>
    </source>
</evidence>
<gene>
    <name evidence="1" type="ORF">HfxHF1_240</name>
</gene>
<protein>
    <submittedName>
        <fullName evidence="1">Uncharacterized protein</fullName>
    </submittedName>
</protein>
<reference evidence="1 2" key="1">
    <citation type="journal article" date="2004" name="J. Bacteriol.">
        <title>Haloviruses HF1 and HF2: evidence for a recent and large recombination event.</title>
        <authorList>
            <person name="Tang S.L."/>
            <person name="Nuttall S."/>
            <person name="Dyall-Smith M."/>
        </authorList>
    </citation>
    <scope>NUCLEOTIDE SEQUENCE [LARGE SCALE GENOMIC DNA]</scope>
</reference>